<feature type="binding site" evidence="8">
    <location>
        <position position="204"/>
    </location>
    <ligand>
        <name>ATP</name>
        <dbReference type="ChEBI" id="CHEBI:30616"/>
    </ligand>
</feature>
<keyword evidence="3 8" id="KW-0436">Ligase</keyword>
<dbReference type="InterPro" id="IPR000924">
    <property type="entry name" value="Glu/Gln-tRNA-synth"/>
</dbReference>
<dbReference type="SUPFAM" id="SSF48163">
    <property type="entry name" value="An anticodon-binding domain of class I aminoacyl-tRNA synthetases"/>
    <property type="match status" value="1"/>
</dbReference>
<feature type="short sequence motif" description="'HIGH' region" evidence="8">
    <location>
        <begin position="8"/>
        <end position="18"/>
    </location>
</feature>
<evidence type="ECO:0000256" key="8">
    <source>
        <dbReference type="HAMAP-Rule" id="MF_00022"/>
    </source>
</evidence>
<dbReference type="SUPFAM" id="SSF52374">
    <property type="entry name" value="Nucleotidylyl transferase"/>
    <property type="match status" value="1"/>
</dbReference>
<dbReference type="PATRIC" id="fig|1401685.3.peg.18"/>
<dbReference type="PANTHER" id="PTHR43311:SF2">
    <property type="entry name" value="GLUTAMATE--TRNA LIGASE, MITOCHONDRIAL-RELATED"/>
    <property type="match status" value="1"/>
</dbReference>
<keyword evidence="4 8" id="KW-0547">Nucleotide-binding</keyword>
<dbReference type="EMBL" id="AXCJ01000001">
    <property type="protein sequence ID" value="ETO91618.1"/>
    <property type="molecule type" value="Genomic_DNA"/>
</dbReference>
<evidence type="ECO:0000259" key="10">
    <source>
        <dbReference type="Pfam" id="PF19269"/>
    </source>
</evidence>
<dbReference type="Gene3D" id="3.40.50.620">
    <property type="entry name" value="HUPs"/>
    <property type="match status" value="2"/>
</dbReference>
<evidence type="ECO:0000256" key="6">
    <source>
        <dbReference type="ARBA" id="ARBA00022917"/>
    </source>
</evidence>
<protein>
    <recommendedName>
        <fullName evidence="8">Glutamate--tRNA ligase</fullName>
        <ecNumber evidence="8">6.1.1.17</ecNumber>
    </recommendedName>
    <alternativeName>
        <fullName evidence="8">Glutamyl-tRNA synthetase</fullName>
        <shortName evidence="8">GluRS</shortName>
    </alternativeName>
</protein>
<accession>W2V2E4</accession>
<comment type="caution">
    <text evidence="11">The sequence shown here is derived from an EMBL/GenBank/DDBJ whole genome shotgun (WGS) entry which is preliminary data.</text>
</comment>
<comment type="caution">
    <text evidence="8">Lacks conserved residue(s) required for the propagation of feature annotation.</text>
</comment>
<dbReference type="InterPro" id="IPR045462">
    <property type="entry name" value="aa-tRNA-synth_I_cd-bd"/>
</dbReference>
<evidence type="ECO:0000259" key="9">
    <source>
        <dbReference type="Pfam" id="PF00749"/>
    </source>
</evidence>
<dbReference type="InterPro" id="IPR001412">
    <property type="entry name" value="aa-tRNA-synth_I_CS"/>
</dbReference>
<evidence type="ECO:0000256" key="1">
    <source>
        <dbReference type="ARBA" id="ARBA00007894"/>
    </source>
</evidence>
<sequence length="415" mass="47720">MVVTRFAPSPTGNLHIGGVRTALFNWLYARAHNGKFILRIEDTDRKRSSEKYLQSILSSLSWLGLEYDEISYQSTRNDRYREVVSDMLQSGKAYKDYDGDSYVVRMSINKTGNTVLHDRVYGNISVSNSLANDVILLRSNMTATYNLAVVIDDHDMGITNVIRGADHITNTATQIRIYEALSWKIPEYSHIPLIHGDDGQKLSKRNGVVSVLQYKEQGFIPEGLLSYLLRLGWSHTNDDILSLAEAIQYFDISGIHKSPARFDITKLQSVNQHHMLKLNIEEKLVLLKKYDIHCNNDTLRSAINLFEKRSSTIHDIYNHIVFLWNDDYLQDISFSEQDLQVLKEFYNLYTNNINPSEPDISHMINTVCIQYNIIKKKLYIALRKLITGIENAPSVSKLLILLGQHRFIEKYSQII</sequence>
<comment type="catalytic activity">
    <reaction evidence="8">
        <text>tRNA(Glu) + L-glutamate + ATP = L-glutamyl-tRNA(Glu) + AMP + diphosphate</text>
        <dbReference type="Rhea" id="RHEA:23540"/>
        <dbReference type="Rhea" id="RHEA-COMP:9663"/>
        <dbReference type="Rhea" id="RHEA-COMP:9680"/>
        <dbReference type="ChEBI" id="CHEBI:29985"/>
        <dbReference type="ChEBI" id="CHEBI:30616"/>
        <dbReference type="ChEBI" id="CHEBI:33019"/>
        <dbReference type="ChEBI" id="CHEBI:78442"/>
        <dbReference type="ChEBI" id="CHEBI:78520"/>
        <dbReference type="ChEBI" id="CHEBI:456215"/>
        <dbReference type="EC" id="6.1.1.17"/>
    </reaction>
</comment>
<keyword evidence="2 8" id="KW-0963">Cytoplasm</keyword>
<dbReference type="InterPro" id="IPR014729">
    <property type="entry name" value="Rossmann-like_a/b/a_fold"/>
</dbReference>
<comment type="function">
    <text evidence="8">Catalyzes the attachment of glutamate to tRNA(Glu) in a two-step reaction: glutamate is first activated by ATP to form Glu-AMP and then transferred to the acceptor end of tRNA(Glu).</text>
</comment>
<evidence type="ECO:0000256" key="4">
    <source>
        <dbReference type="ARBA" id="ARBA00022741"/>
    </source>
</evidence>
<dbReference type="GO" id="GO:0008270">
    <property type="term" value="F:zinc ion binding"/>
    <property type="evidence" value="ECO:0007669"/>
    <property type="project" value="InterPro"/>
</dbReference>
<dbReference type="EC" id="6.1.1.17" evidence="8"/>
<evidence type="ECO:0000313" key="12">
    <source>
        <dbReference type="Proteomes" id="UP000018951"/>
    </source>
</evidence>
<dbReference type="InterPro" id="IPR033910">
    <property type="entry name" value="GluRS_core"/>
</dbReference>
<dbReference type="PROSITE" id="PS00178">
    <property type="entry name" value="AA_TRNA_LIGASE_I"/>
    <property type="match status" value="1"/>
</dbReference>
<dbReference type="STRING" id="1401685.P857_787"/>
<dbReference type="HAMAP" id="MF_00022">
    <property type="entry name" value="Glu_tRNA_synth_type1"/>
    <property type="match status" value="1"/>
</dbReference>
<dbReference type="InterPro" id="IPR008925">
    <property type="entry name" value="aa_tRNA-synth_I_cd-bd_sf"/>
</dbReference>
<keyword evidence="12" id="KW-1185">Reference proteome</keyword>
<dbReference type="InterPro" id="IPR004527">
    <property type="entry name" value="Glu-tRNA-ligase_bac/mito"/>
</dbReference>
<feature type="domain" description="Glutamyl/glutaminyl-tRNA synthetase class Ib catalytic" evidence="9">
    <location>
        <begin position="99"/>
        <end position="268"/>
    </location>
</feature>
<dbReference type="GO" id="GO:0005829">
    <property type="term" value="C:cytosol"/>
    <property type="evidence" value="ECO:0007669"/>
    <property type="project" value="TreeGrafter"/>
</dbReference>
<proteinExistence type="inferred from homology"/>
<dbReference type="InterPro" id="IPR020058">
    <property type="entry name" value="Glu/Gln-tRNA-synth_Ib_cat-dom"/>
</dbReference>
<dbReference type="GO" id="GO:0000049">
    <property type="term" value="F:tRNA binding"/>
    <property type="evidence" value="ECO:0007669"/>
    <property type="project" value="InterPro"/>
</dbReference>
<dbReference type="GO" id="GO:0004818">
    <property type="term" value="F:glutamate-tRNA ligase activity"/>
    <property type="evidence" value="ECO:0007669"/>
    <property type="project" value="UniProtKB-UniRule"/>
</dbReference>
<evidence type="ECO:0000256" key="7">
    <source>
        <dbReference type="ARBA" id="ARBA00023146"/>
    </source>
</evidence>
<comment type="subcellular location">
    <subcellularLocation>
        <location evidence="8">Cytoplasm</location>
    </subcellularLocation>
</comment>
<dbReference type="InterPro" id="IPR020751">
    <property type="entry name" value="aa-tRNA-synth_I_codon-bd_sub2"/>
</dbReference>
<dbReference type="GO" id="GO:0005524">
    <property type="term" value="F:ATP binding"/>
    <property type="evidence" value="ECO:0007669"/>
    <property type="project" value="UniProtKB-UniRule"/>
</dbReference>
<evidence type="ECO:0000256" key="3">
    <source>
        <dbReference type="ARBA" id="ARBA00022598"/>
    </source>
</evidence>
<feature type="short sequence motif" description="'KMSKS' region" evidence="8">
    <location>
        <begin position="201"/>
        <end position="205"/>
    </location>
</feature>
<evidence type="ECO:0000256" key="5">
    <source>
        <dbReference type="ARBA" id="ARBA00022840"/>
    </source>
</evidence>
<evidence type="ECO:0000256" key="2">
    <source>
        <dbReference type="ARBA" id="ARBA00022490"/>
    </source>
</evidence>
<dbReference type="PRINTS" id="PR00987">
    <property type="entry name" value="TRNASYNTHGLU"/>
</dbReference>
<dbReference type="CDD" id="cd00808">
    <property type="entry name" value="GluRS_core"/>
    <property type="match status" value="1"/>
</dbReference>
<dbReference type="AlphaFoldDB" id="W2V2E4"/>
<feature type="domain" description="Aminoacyl-tRNA synthetase class I anticodon-binding" evidence="10">
    <location>
        <begin position="294"/>
        <end position="409"/>
    </location>
</feature>
<dbReference type="InterPro" id="IPR049940">
    <property type="entry name" value="GluQ/Sye"/>
</dbReference>
<feature type="domain" description="Glutamyl/glutaminyl-tRNA synthetase class Ib catalytic" evidence="9">
    <location>
        <begin position="2"/>
        <end position="98"/>
    </location>
</feature>
<gene>
    <name evidence="8 11" type="primary">gltX</name>
    <name evidence="11" type="ORF">P857_787</name>
</gene>
<keyword evidence="7 8" id="KW-0030">Aminoacyl-tRNA synthetase</keyword>
<comment type="subunit">
    <text evidence="8">Monomer.</text>
</comment>
<evidence type="ECO:0000313" key="11">
    <source>
        <dbReference type="EMBL" id="ETO91618.1"/>
    </source>
</evidence>
<dbReference type="Pfam" id="PF00749">
    <property type="entry name" value="tRNA-synt_1c"/>
    <property type="match status" value="2"/>
</dbReference>
<dbReference type="Pfam" id="PF19269">
    <property type="entry name" value="Anticodon_2"/>
    <property type="match status" value="1"/>
</dbReference>
<name>W2V2E4_9RICK</name>
<comment type="similarity">
    <text evidence="1 8">Belongs to the class-I aminoacyl-tRNA synthetase family. Glutamate--tRNA ligase type 1 subfamily.</text>
</comment>
<keyword evidence="5 8" id="KW-0067">ATP-binding</keyword>
<reference evidence="11 12" key="1">
    <citation type="journal article" date="2013" name="PLoS ONE">
        <title>Bacterial endosymbiosis in a chordate host: long-term co-evolution and conservation of secondary metabolism.</title>
        <authorList>
            <person name="Kwan J.C."/>
            <person name="Schmidt E.W."/>
        </authorList>
    </citation>
    <scope>NUCLEOTIDE SEQUENCE [LARGE SCALE GENOMIC DNA]</scope>
    <source>
        <strain evidence="12">L6</strain>
    </source>
</reference>
<dbReference type="Proteomes" id="UP000018951">
    <property type="component" value="Unassembled WGS sequence"/>
</dbReference>
<dbReference type="PANTHER" id="PTHR43311">
    <property type="entry name" value="GLUTAMATE--TRNA LIGASE"/>
    <property type="match status" value="1"/>
</dbReference>
<dbReference type="Gene3D" id="1.10.10.350">
    <property type="match status" value="1"/>
</dbReference>
<organism evidence="11 12">
    <name type="scientific">Candidatus Xenolissoclinum pacificiensis L6</name>
    <dbReference type="NCBI Taxonomy" id="1401685"/>
    <lineage>
        <taxon>Bacteria</taxon>
        <taxon>Pseudomonadati</taxon>
        <taxon>Pseudomonadota</taxon>
        <taxon>Alphaproteobacteria</taxon>
        <taxon>Rickettsiales</taxon>
        <taxon>Anaplasmataceae</taxon>
        <taxon>Candidatus Xenolissoclinum</taxon>
    </lineage>
</organism>
<dbReference type="GO" id="GO:0006424">
    <property type="term" value="P:glutamyl-tRNA aminoacylation"/>
    <property type="evidence" value="ECO:0007669"/>
    <property type="project" value="UniProtKB-UniRule"/>
</dbReference>
<keyword evidence="6 8" id="KW-0648">Protein biosynthesis</keyword>